<sequence length="61" mass="6508">MHQIEAQLHLQPEPSPRCAVASSDGEDGVARFTVTPFTAWNGALLTCPVRAVTTITSTIIT</sequence>
<feature type="region of interest" description="Disordered" evidence="1">
    <location>
        <begin position="1"/>
        <end position="22"/>
    </location>
</feature>
<gene>
    <name evidence="2" type="ORF">CHT91_03350</name>
</gene>
<name>A0A3E2DL23_9ACTN</name>
<accession>A0A3E2DL23</accession>
<dbReference type="EMBL" id="NOWI01000003">
    <property type="protein sequence ID" value="RFT46061.1"/>
    <property type="molecule type" value="Genomic_DNA"/>
</dbReference>
<comment type="caution">
    <text evidence="2">The sequence shown here is derived from an EMBL/GenBank/DDBJ whole genome shotgun (WGS) entry which is preliminary data.</text>
</comment>
<evidence type="ECO:0000313" key="2">
    <source>
        <dbReference type="EMBL" id="RFT46061.1"/>
    </source>
</evidence>
<dbReference type="Proteomes" id="UP000259211">
    <property type="component" value="Unassembled WGS sequence"/>
</dbReference>
<evidence type="ECO:0000313" key="3">
    <source>
        <dbReference type="Proteomes" id="UP000259211"/>
    </source>
</evidence>
<proteinExistence type="predicted"/>
<protein>
    <submittedName>
        <fullName evidence="2">Uncharacterized protein</fullName>
    </submittedName>
</protein>
<organism evidence="2 3">
    <name type="scientific">Cutibacterium avidum</name>
    <dbReference type="NCBI Taxonomy" id="33010"/>
    <lineage>
        <taxon>Bacteria</taxon>
        <taxon>Bacillati</taxon>
        <taxon>Actinomycetota</taxon>
        <taxon>Actinomycetes</taxon>
        <taxon>Propionibacteriales</taxon>
        <taxon>Propionibacteriaceae</taxon>
        <taxon>Cutibacterium</taxon>
    </lineage>
</organism>
<evidence type="ECO:0000256" key="1">
    <source>
        <dbReference type="SAM" id="MobiDB-lite"/>
    </source>
</evidence>
<dbReference type="AlphaFoldDB" id="A0A3E2DL23"/>
<reference evidence="2 3" key="1">
    <citation type="submission" date="2017-07" db="EMBL/GenBank/DDBJ databases">
        <authorList>
            <person name="Sun Z.S."/>
            <person name="Albrecht U."/>
            <person name="Echele G."/>
            <person name="Lee C.C."/>
        </authorList>
    </citation>
    <scope>NUCLEOTIDE SEQUENCE [LARGE SCALE GENOMIC DNA]</scope>
    <source>
        <strain evidence="2 3">P16-029</strain>
    </source>
</reference>